<dbReference type="Pfam" id="PF00501">
    <property type="entry name" value="AMP-binding"/>
    <property type="match status" value="1"/>
</dbReference>
<evidence type="ECO:0000313" key="4">
    <source>
        <dbReference type="EMBL" id="MBP2060869.1"/>
    </source>
</evidence>
<dbReference type="EMBL" id="JAGGLR010000004">
    <property type="protein sequence ID" value="MBP2060869.1"/>
    <property type="molecule type" value="Genomic_DNA"/>
</dbReference>
<dbReference type="Gene3D" id="3.40.50.12780">
    <property type="entry name" value="N-terminal domain of ligase-like"/>
    <property type="match status" value="1"/>
</dbReference>
<dbReference type="RefSeq" id="WP_044569692.1">
    <property type="nucleotide sequence ID" value="NZ_BAABDR010000068.1"/>
</dbReference>
<dbReference type="InterPro" id="IPR000873">
    <property type="entry name" value="AMP-dep_synth/lig_dom"/>
</dbReference>
<evidence type="ECO:0000259" key="1">
    <source>
        <dbReference type="Pfam" id="PF00501"/>
    </source>
</evidence>
<dbReference type="Gene3D" id="3.30.300.30">
    <property type="match status" value="1"/>
</dbReference>
<dbReference type="InterPro" id="IPR025110">
    <property type="entry name" value="AMP-bd_C"/>
</dbReference>
<dbReference type="EMBL" id="LK022848">
    <property type="protein sequence ID" value="CDR06330.1"/>
    <property type="molecule type" value="Genomic_DNA"/>
</dbReference>
<proteinExistence type="predicted"/>
<dbReference type="Proteomes" id="UP000756710">
    <property type="component" value="Unassembled WGS sequence"/>
</dbReference>
<dbReference type="AlphaFoldDB" id="A0A060ZJQ3"/>
<reference evidence="3" key="1">
    <citation type="submission" date="2014-05" db="EMBL/GenBank/DDBJ databases">
        <authorList>
            <person name="Horn Fabian"/>
        </authorList>
    </citation>
    <scope>NUCLEOTIDE SEQUENCE</scope>
</reference>
<dbReference type="GO" id="GO:0044550">
    <property type="term" value="P:secondary metabolite biosynthetic process"/>
    <property type="evidence" value="ECO:0007669"/>
    <property type="project" value="TreeGrafter"/>
</dbReference>
<dbReference type="InterPro" id="IPR045851">
    <property type="entry name" value="AMP-bd_C_sf"/>
</dbReference>
<feature type="domain" description="AMP-dependent synthetase/ligase" evidence="1">
    <location>
        <begin position="14"/>
        <end position="364"/>
    </location>
</feature>
<dbReference type="HOGENOM" id="CLU_000022_2_12_11"/>
<keyword evidence="5" id="KW-1185">Reference proteome</keyword>
<dbReference type="GO" id="GO:0043041">
    <property type="term" value="P:amino acid activation for nonribosomal peptide biosynthetic process"/>
    <property type="evidence" value="ECO:0007669"/>
    <property type="project" value="TreeGrafter"/>
</dbReference>
<protein>
    <submittedName>
        <fullName evidence="3">AMP-dependent synthetase and ligase</fullName>
    </submittedName>
    <submittedName>
        <fullName evidence="4">Amino acid adenylation domain-containing protein</fullName>
    </submittedName>
</protein>
<dbReference type="PANTHER" id="PTHR45527:SF1">
    <property type="entry name" value="FATTY ACID SYNTHASE"/>
    <property type="match status" value="1"/>
</dbReference>
<evidence type="ECO:0000259" key="2">
    <source>
        <dbReference type="Pfam" id="PF13193"/>
    </source>
</evidence>
<sequence length="522" mass="56327">MADHQTLYERFAGSAALHGQAVAVELNDARVTYAELDRLAGTIAVELVRTLGRTPRTIGLYASRTLAAYAGYLAIQRLGAVAVPFNPLFPATRNATVAATARVDAVLSENDASPLPQPVLALTPAVLARLRDTPAPPEAIPTPTGPTDGQDTAYLLFTSGSTGVPKGVPVAHRNVSAYLDHVIPRYGLGPDSRVTQMFDLTFDLAVFDLFASWGSGATLVVPSRADLLAPVRFVVERRITHWFSVPSVVSLARRLGRLSAGSMPGLRWSLFCGEQLTLAQARAWRAAAPGAVLENLYGPTELTLSCAQYRLSADPGSWPSPSNGTVPIGELHPGHEELVIDPRGRVATEGELCIRGPQRFGGYLDPADNADRFVSFDGTRATVVNATEHPDDGLWYRTGDRVRRTEWGLVHLGRLDHQVKIQGYRIELGEIESALHDQPWVLDAVVVVVEASGRAAVLHAVYTGEAGSQDALSAALRRRLPAHMLPRTIAHWPDLPLNANGKVDRRAIAQSVARREETECST</sequence>
<dbReference type="InterPro" id="IPR042099">
    <property type="entry name" value="ANL_N_sf"/>
</dbReference>
<reference evidence="4 5" key="2">
    <citation type="submission" date="2021-03" db="EMBL/GenBank/DDBJ databases">
        <title>Genomic Encyclopedia of Type Strains, Phase IV (KMG-IV): sequencing the most valuable type-strain genomes for metagenomic binning, comparative biology and taxonomic classification.</title>
        <authorList>
            <person name="Goeker M."/>
        </authorList>
    </citation>
    <scope>NUCLEOTIDE SEQUENCE [LARGE SCALE GENOMIC DNA]</scope>
    <source>
        <strain evidence="4 5">DSM 41954</strain>
    </source>
</reference>
<dbReference type="GO" id="GO:0031177">
    <property type="term" value="F:phosphopantetheine binding"/>
    <property type="evidence" value="ECO:0007669"/>
    <property type="project" value="TreeGrafter"/>
</dbReference>
<dbReference type="Pfam" id="PF13193">
    <property type="entry name" value="AMP-binding_C"/>
    <property type="match status" value="1"/>
</dbReference>
<evidence type="ECO:0000313" key="3">
    <source>
        <dbReference type="EMBL" id="CDR06330.1"/>
    </source>
</evidence>
<dbReference type="PROSITE" id="PS00455">
    <property type="entry name" value="AMP_BINDING"/>
    <property type="match status" value="1"/>
</dbReference>
<evidence type="ECO:0000313" key="5">
    <source>
        <dbReference type="Proteomes" id="UP000756710"/>
    </source>
</evidence>
<dbReference type="PANTHER" id="PTHR45527">
    <property type="entry name" value="NONRIBOSOMAL PEPTIDE SYNTHETASE"/>
    <property type="match status" value="1"/>
</dbReference>
<name>A0A060ZJQ3_9ACTN</name>
<dbReference type="GO" id="GO:0005737">
    <property type="term" value="C:cytoplasm"/>
    <property type="evidence" value="ECO:0007669"/>
    <property type="project" value="TreeGrafter"/>
</dbReference>
<organism evidence="3">
    <name type="scientific">Streptomyces iranensis</name>
    <dbReference type="NCBI Taxonomy" id="576784"/>
    <lineage>
        <taxon>Bacteria</taxon>
        <taxon>Bacillati</taxon>
        <taxon>Actinomycetota</taxon>
        <taxon>Actinomycetes</taxon>
        <taxon>Kitasatosporales</taxon>
        <taxon>Streptomycetaceae</taxon>
        <taxon>Streptomyces</taxon>
        <taxon>Streptomyces violaceusniger group</taxon>
    </lineage>
</organism>
<feature type="domain" description="AMP-binding enzyme C-terminal" evidence="2">
    <location>
        <begin position="430"/>
        <end position="502"/>
    </location>
</feature>
<dbReference type="InterPro" id="IPR020845">
    <property type="entry name" value="AMP-binding_CS"/>
</dbReference>
<gene>
    <name evidence="4" type="ORF">J2Z30_001871</name>
    <name evidence="3" type="ORF">SIRAN3232</name>
</gene>
<accession>A0A060ZJQ3</accession>
<keyword evidence="3" id="KW-0436">Ligase</keyword>
<dbReference type="GO" id="GO:0016874">
    <property type="term" value="F:ligase activity"/>
    <property type="evidence" value="ECO:0007669"/>
    <property type="project" value="UniProtKB-KW"/>
</dbReference>
<dbReference type="SUPFAM" id="SSF56801">
    <property type="entry name" value="Acetyl-CoA synthetase-like"/>
    <property type="match status" value="1"/>
</dbReference>